<dbReference type="EMBL" id="BLXT01000864">
    <property type="protein sequence ID" value="GFN80952.1"/>
    <property type="molecule type" value="Genomic_DNA"/>
</dbReference>
<dbReference type="Proteomes" id="UP000735302">
    <property type="component" value="Unassembled WGS sequence"/>
</dbReference>
<name>A0AAV3YEV2_9GAST</name>
<evidence type="ECO:0000313" key="2">
    <source>
        <dbReference type="Proteomes" id="UP000735302"/>
    </source>
</evidence>
<keyword evidence="2" id="KW-1185">Reference proteome</keyword>
<organism evidence="1 2">
    <name type="scientific">Plakobranchus ocellatus</name>
    <dbReference type="NCBI Taxonomy" id="259542"/>
    <lineage>
        <taxon>Eukaryota</taxon>
        <taxon>Metazoa</taxon>
        <taxon>Spiralia</taxon>
        <taxon>Lophotrochozoa</taxon>
        <taxon>Mollusca</taxon>
        <taxon>Gastropoda</taxon>
        <taxon>Heterobranchia</taxon>
        <taxon>Euthyneura</taxon>
        <taxon>Panpulmonata</taxon>
        <taxon>Sacoglossa</taxon>
        <taxon>Placobranchoidea</taxon>
        <taxon>Plakobranchidae</taxon>
        <taxon>Plakobranchus</taxon>
    </lineage>
</organism>
<protein>
    <submittedName>
        <fullName evidence="1">Uncharacterized protein</fullName>
    </submittedName>
</protein>
<proteinExistence type="predicted"/>
<reference evidence="1 2" key="1">
    <citation type="journal article" date="2021" name="Elife">
        <title>Chloroplast acquisition without the gene transfer in kleptoplastic sea slugs, Plakobranchus ocellatus.</title>
        <authorList>
            <person name="Maeda T."/>
            <person name="Takahashi S."/>
            <person name="Yoshida T."/>
            <person name="Shimamura S."/>
            <person name="Takaki Y."/>
            <person name="Nagai Y."/>
            <person name="Toyoda A."/>
            <person name="Suzuki Y."/>
            <person name="Arimoto A."/>
            <person name="Ishii H."/>
            <person name="Satoh N."/>
            <person name="Nishiyama T."/>
            <person name="Hasebe M."/>
            <person name="Maruyama T."/>
            <person name="Minagawa J."/>
            <person name="Obokata J."/>
            <person name="Shigenobu S."/>
        </authorList>
    </citation>
    <scope>NUCLEOTIDE SEQUENCE [LARGE SCALE GENOMIC DNA]</scope>
</reference>
<gene>
    <name evidence="1" type="ORF">PoB_000745800</name>
</gene>
<evidence type="ECO:0000313" key="1">
    <source>
        <dbReference type="EMBL" id="GFN80952.1"/>
    </source>
</evidence>
<dbReference type="AlphaFoldDB" id="A0AAV3YEV2"/>
<accession>A0AAV3YEV2</accession>
<sequence length="102" mass="10846">MEKEGTAPDGVSLMITQLSPYVSIYPTSPNVSRTRQSWVTTVDTESSSEIFLRASCAVLVVGRGQFSLQMGNLLSRVRVLAVANAVATPGPNSLRSACCGRV</sequence>
<comment type="caution">
    <text evidence="1">The sequence shown here is derived from an EMBL/GenBank/DDBJ whole genome shotgun (WGS) entry which is preliminary data.</text>
</comment>